<reference evidence="9" key="2">
    <citation type="submission" date="2025-08" db="UniProtKB">
        <authorList>
            <consortium name="Ensembl"/>
        </authorList>
    </citation>
    <scope>IDENTIFICATION</scope>
</reference>
<dbReference type="PANTHER" id="PTHR23302:SF4">
    <property type="entry name" value="TRANSMEMBRANE CHANNEL-LIKE PROTEIN 6"/>
    <property type="match status" value="1"/>
</dbReference>
<evidence type="ECO:0000313" key="10">
    <source>
        <dbReference type="Proteomes" id="UP000005207"/>
    </source>
</evidence>
<dbReference type="Proteomes" id="UP000005207">
    <property type="component" value="Linkage group LG6"/>
</dbReference>
<dbReference type="OMA" id="FSHTLMY"/>
<feature type="transmembrane region" description="Helical" evidence="6">
    <location>
        <begin position="727"/>
        <end position="752"/>
    </location>
</feature>
<evidence type="ECO:0000256" key="5">
    <source>
        <dbReference type="ARBA" id="ARBA00023136"/>
    </source>
</evidence>
<comment type="subcellular location">
    <subcellularLocation>
        <location evidence="1 6">Membrane</location>
        <topology evidence="1 6">Multi-pass membrane protein</topology>
    </subcellularLocation>
</comment>
<feature type="transmembrane region" description="Helical" evidence="6">
    <location>
        <begin position="266"/>
        <end position="293"/>
    </location>
</feature>
<feature type="transmembrane region" description="Helical" evidence="6">
    <location>
        <begin position="503"/>
        <end position="522"/>
    </location>
</feature>
<evidence type="ECO:0000259" key="8">
    <source>
        <dbReference type="Pfam" id="PF07810"/>
    </source>
</evidence>
<feature type="transmembrane region" description="Helical" evidence="6">
    <location>
        <begin position="549"/>
        <end position="569"/>
    </location>
</feature>
<feature type="domain" description="TMC" evidence="8">
    <location>
        <begin position="619"/>
        <end position="725"/>
    </location>
</feature>
<evidence type="ECO:0000256" key="6">
    <source>
        <dbReference type="RuleBase" id="RU310713"/>
    </source>
</evidence>
<dbReference type="GeneTree" id="ENSGT01050000244894"/>
<reference evidence="10" key="1">
    <citation type="submission" date="2012-01" db="EMBL/GenBank/DDBJ databases">
        <title>The Genome Sequence of Oreochromis niloticus (Nile Tilapia).</title>
        <authorList>
            <consortium name="Broad Institute Genome Assembly Team"/>
            <consortium name="Broad Institute Sequencing Platform"/>
            <person name="Di Palma F."/>
            <person name="Johnson J."/>
            <person name="Lander E.S."/>
            <person name="Lindblad-Toh K."/>
        </authorList>
    </citation>
    <scope>NUCLEOTIDE SEQUENCE [LARGE SCALE GENOMIC DNA]</scope>
</reference>
<evidence type="ECO:0000256" key="7">
    <source>
        <dbReference type="SAM" id="MobiDB-lite"/>
    </source>
</evidence>
<organism evidence="9 10">
    <name type="scientific">Oreochromis niloticus</name>
    <name type="common">Nile tilapia</name>
    <name type="synonym">Tilapia nilotica</name>
    <dbReference type="NCBI Taxonomy" id="8128"/>
    <lineage>
        <taxon>Eukaryota</taxon>
        <taxon>Metazoa</taxon>
        <taxon>Chordata</taxon>
        <taxon>Craniata</taxon>
        <taxon>Vertebrata</taxon>
        <taxon>Euteleostomi</taxon>
        <taxon>Actinopterygii</taxon>
        <taxon>Neopterygii</taxon>
        <taxon>Teleostei</taxon>
        <taxon>Neoteleostei</taxon>
        <taxon>Acanthomorphata</taxon>
        <taxon>Ovalentaria</taxon>
        <taxon>Cichlomorphae</taxon>
        <taxon>Cichliformes</taxon>
        <taxon>Cichlidae</taxon>
        <taxon>African cichlids</taxon>
        <taxon>Pseudocrenilabrinae</taxon>
        <taxon>Oreochromini</taxon>
        <taxon>Oreochromis</taxon>
    </lineage>
</organism>
<sequence>MARNVNFDLSHPLMEAGLESPADEEGVHDSFQQLIAEHADNGAASSALELQQLQSDLVEESQDNIPLCGPEHEHRRQGASDLECDGGEREMDQIQGEGWSSDTLKILSSMPSRTIGRNRGAIISQYCNKTLKLRRRRQTRPSIRDFSPSSRPSIRSYGMEGDTIDAEVSKRERLVNNLQNLPVSDRVRMLRGMPLSVAEKKEIRNLVMQKEKRILSNKRLSCYSQLKYYIIIAARKSWYSWLSFLHSLQPWQTLLKRVSGRFGTGVLSYFLFLKTLVFFNVFLFLVTGAFLVLPQAVHPPDEATETRSFSGLELLTGAGSFSHTVMYYGYYTNYTLPRSSRGEGRGQNASALSSDSQQFSYNMPLAYFFTIGMAFFITCIILVYSMSKTFGRSFRINKSNSILTMKTFSSWDFKVIKKKSVQIMSENICTQLKVSMQTNMILVHIVDADWQECADLKHSLWSVSLPHTTLLLPPHQELLAELTQKNTKSTFCKRFCRQMVHGVAWTICIASTTGCMAGVYYFSEFIHKDLQQNYRKFEVYPLMKEARLLSLPTVVSLINLLLPALFNVVAWMEIYESPSVFAYVAIGRNLMLKTSMLGVLCFHWLGRVAPEYKSIGLTCWESFVGEELYRFLLMDFIFTLLDTLFGELLWRLFSEKVLKKKRKPVFDIARNVLDLIYGQTLAWLGVLFSPLLPAVQILKLFLVFYIKMSSVMMNCQAPRKPYRASQMTTIFITLLCIPSLLGASVCVTYTMWSITPSTSCGPFRGLSTMFKAGKHWMKILEKDNPKLSVLSKAHTYFVENPFFLFVGAGIFLIVIYFHSQVVDGQRKIISLLQDQIQNEGEDKKFLINQLQSVHKQKQDAGKRLKSQDSTC</sequence>
<dbReference type="AlphaFoldDB" id="A0A669EY75"/>
<evidence type="ECO:0000256" key="1">
    <source>
        <dbReference type="ARBA" id="ARBA00004141"/>
    </source>
</evidence>
<reference evidence="9" key="3">
    <citation type="submission" date="2025-09" db="UniProtKB">
        <authorList>
            <consortium name="Ensembl"/>
        </authorList>
    </citation>
    <scope>IDENTIFICATION</scope>
</reference>
<dbReference type="PANTHER" id="PTHR23302">
    <property type="entry name" value="TRANSMEMBRANE CHANNEL-RELATED"/>
    <property type="match status" value="1"/>
</dbReference>
<dbReference type="InterPro" id="IPR038900">
    <property type="entry name" value="TMC"/>
</dbReference>
<proteinExistence type="inferred from homology"/>
<accession>A0A669EY75</accession>
<keyword evidence="10" id="KW-1185">Reference proteome</keyword>
<keyword evidence="3 6" id="KW-0812">Transmembrane</keyword>
<dbReference type="InParanoid" id="A0A669EY75"/>
<evidence type="ECO:0000313" key="9">
    <source>
        <dbReference type="Ensembl" id="ENSONIP00000076568.1"/>
    </source>
</evidence>
<name>A0A669EY75_ORENI</name>
<feature type="transmembrane region" description="Helical" evidence="6">
    <location>
        <begin position="590"/>
        <end position="609"/>
    </location>
</feature>
<dbReference type="GO" id="GO:0005886">
    <property type="term" value="C:plasma membrane"/>
    <property type="evidence" value="ECO:0007669"/>
    <property type="project" value="InterPro"/>
</dbReference>
<keyword evidence="5 6" id="KW-0472">Membrane</keyword>
<keyword evidence="4 6" id="KW-1133">Transmembrane helix</keyword>
<comment type="similarity">
    <text evidence="2 6">Belongs to the TMC family.</text>
</comment>
<evidence type="ECO:0000256" key="3">
    <source>
        <dbReference type="ARBA" id="ARBA00022692"/>
    </source>
</evidence>
<feature type="transmembrane region" description="Helical" evidence="6">
    <location>
        <begin position="802"/>
        <end position="819"/>
    </location>
</feature>
<protein>
    <recommendedName>
        <fullName evidence="6">Transmembrane channel-like protein</fullName>
    </recommendedName>
</protein>
<evidence type="ECO:0000256" key="4">
    <source>
        <dbReference type="ARBA" id="ARBA00022989"/>
    </source>
</evidence>
<dbReference type="Pfam" id="PF07810">
    <property type="entry name" value="TMC"/>
    <property type="match status" value="1"/>
</dbReference>
<evidence type="ECO:0000256" key="2">
    <source>
        <dbReference type="ARBA" id="ARBA00006510"/>
    </source>
</evidence>
<dbReference type="InterPro" id="IPR012496">
    <property type="entry name" value="TMC_dom"/>
</dbReference>
<dbReference type="Ensembl" id="ENSONIT00000084126.1">
    <property type="protein sequence ID" value="ENSONIP00000076568.1"/>
    <property type="gene ID" value="ENSONIG00000018785.2"/>
</dbReference>
<feature type="region of interest" description="Disordered" evidence="7">
    <location>
        <begin position="137"/>
        <end position="158"/>
    </location>
</feature>
<gene>
    <name evidence="9" type="primary">TMC6</name>
</gene>
<dbReference type="GO" id="GO:0008381">
    <property type="term" value="F:mechanosensitive monoatomic ion channel activity"/>
    <property type="evidence" value="ECO:0007669"/>
    <property type="project" value="TreeGrafter"/>
</dbReference>
<feature type="transmembrane region" description="Helical" evidence="6">
    <location>
        <begin position="365"/>
        <end position="385"/>
    </location>
</feature>